<keyword evidence="4" id="KW-1003">Cell membrane</keyword>
<keyword evidence="9" id="KW-0472">Membrane</keyword>
<evidence type="ECO:0000256" key="8">
    <source>
        <dbReference type="ARBA" id="ARBA00022989"/>
    </source>
</evidence>
<dbReference type="InterPro" id="IPR051045">
    <property type="entry name" value="TonB-dependent_transducer"/>
</dbReference>
<reference evidence="11 12" key="1">
    <citation type="submission" date="2020-01" db="EMBL/GenBank/DDBJ databases">
        <title>Genomes of bacteria type strains.</title>
        <authorList>
            <person name="Chen J."/>
            <person name="Zhu S."/>
            <person name="Yang J."/>
        </authorList>
    </citation>
    <scope>NUCLEOTIDE SEQUENCE [LARGE SCALE GENOMIC DNA]</scope>
    <source>
        <strain evidence="11 12">LMG 24078</strain>
    </source>
</reference>
<dbReference type="GO" id="GO:0005886">
    <property type="term" value="C:plasma membrane"/>
    <property type="evidence" value="ECO:0007669"/>
    <property type="project" value="UniProtKB-SubCell"/>
</dbReference>
<dbReference type="Proteomes" id="UP000471381">
    <property type="component" value="Unassembled WGS sequence"/>
</dbReference>
<accession>A0A6N9TNA4</accession>
<evidence type="ECO:0000259" key="10">
    <source>
        <dbReference type="PROSITE" id="PS52015"/>
    </source>
</evidence>
<keyword evidence="6" id="KW-0812">Transmembrane</keyword>
<keyword evidence="8" id="KW-1133">Transmembrane helix</keyword>
<evidence type="ECO:0000256" key="6">
    <source>
        <dbReference type="ARBA" id="ARBA00022692"/>
    </source>
</evidence>
<organism evidence="11 12">
    <name type="scientific">Alteromonas genovensis</name>
    <dbReference type="NCBI Taxonomy" id="471225"/>
    <lineage>
        <taxon>Bacteria</taxon>
        <taxon>Pseudomonadati</taxon>
        <taxon>Pseudomonadota</taxon>
        <taxon>Gammaproteobacteria</taxon>
        <taxon>Alteromonadales</taxon>
        <taxon>Alteromonadaceae</taxon>
        <taxon>Alteromonas/Salinimonas group</taxon>
        <taxon>Alteromonas</taxon>
    </lineage>
</organism>
<evidence type="ECO:0000256" key="3">
    <source>
        <dbReference type="ARBA" id="ARBA00022448"/>
    </source>
</evidence>
<dbReference type="AlphaFoldDB" id="A0A6N9TNA4"/>
<evidence type="ECO:0000256" key="2">
    <source>
        <dbReference type="ARBA" id="ARBA00006555"/>
    </source>
</evidence>
<comment type="similarity">
    <text evidence="2">Belongs to the TonB family.</text>
</comment>
<keyword evidence="12" id="KW-1185">Reference proteome</keyword>
<keyword evidence="5" id="KW-0997">Cell inner membrane</keyword>
<evidence type="ECO:0000256" key="5">
    <source>
        <dbReference type="ARBA" id="ARBA00022519"/>
    </source>
</evidence>
<evidence type="ECO:0000256" key="9">
    <source>
        <dbReference type="ARBA" id="ARBA00023136"/>
    </source>
</evidence>
<evidence type="ECO:0000256" key="1">
    <source>
        <dbReference type="ARBA" id="ARBA00004383"/>
    </source>
</evidence>
<protein>
    <submittedName>
        <fullName evidence="11">TonB family protein</fullName>
    </submittedName>
</protein>
<evidence type="ECO:0000256" key="7">
    <source>
        <dbReference type="ARBA" id="ARBA00022927"/>
    </source>
</evidence>
<evidence type="ECO:0000256" key="4">
    <source>
        <dbReference type="ARBA" id="ARBA00022475"/>
    </source>
</evidence>
<comment type="caution">
    <text evidence="11">The sequence shown here is derived from an EMBL/GenBank/DDBJ whole genome shotgun (WGS) entry which is preliminary data.</text>
</comment>
<feature type="domain" description="TonB C-terminal" evidence="10">
    <location>
        <begin position="72"/>
        <end position="169"/>
    </location>
</feature>
<evidence type="ECO:0000313" key="12">
    <source>
        <dbReference type="Proteomes" id="UP000471381"/>
    </source>
</evidence>
<gene>
    <name evidence="11" type="ORF">GTQ48_11415</name>
</gene>
<dbReference type="GO" id="GO:0015031">
    <property type="term" value="P:protein transport"/>
    <property type="evidence" value="ECO:0007669"/>
    <property type="project" value="UniProtKB-KW"/>
</dbReference>
<dbReference type="SUPFAM" id="SSF74653">
    <property type="entry name" value="TolA/TonB C-terminal domain"/>
    <property type="match status" value="1"/>
</dbReference>
<comment type="subcellular location">
    <subcellularLocation>
        <location evidence="1">Cell inner membrane</location>
        <topology evidence="1">Single-pass membrane protein</topology>
        <orientation evidence="1">Periplasmic side</orientation>
    </subcellularLocation>
</comment>
<dbReference type="Gene3D" id="3.30.1150.10">
    <property type="match status" value="1"/>
</dbReference>
<sequence length="399" mass="45365">MNAHFLRSVNPVAASGYANKVISRRLLPSLAVAGTLFICPAVLHAQELSLPCDEKEAQVLAEKRDNEVRRITAFQPAKPKKRIDPRYPVSAARRGQEGWVKMSYVIDEEGNVQDAVVDDFGGHRDFKRKALHALKQWKYEPAIKNGQPTQQCQQAVQFDFMLDGKSGASRQFIAKYRDIDEMFQNGEVEKAEVLLTELREEDTLNHYENAWAANMDATIASHLKDWRRELSSLKRVKASNGSAFGKNSVFSEDHIAYILQRSVLLSAELGYYADALRIFEDLTSFEEQQERIQATQPIIETIKEQIASNKHISIDMEIDDRELLFHTLVRNQFAFDSIKGDLDSVEVRCQSHREKFTVAEDHIWTIPESWGECRVMVKGDEGTSFELIEVATTEVASLN</sequence>
<dbReference type="InterPro" id="IPR037682">
    <property type="entry name" value="TonB_C"/>
</dbReference>
<dbReference type="Pfam" id="PF03544">
    <property type="entry name" value="TonB_C"/>
    <property type="match status" value="1"/>
</dbReference>
<dbReference type="NCBIfam" id="TIGR01352">
    <property type="entry name" value="tonB_Cterm"/>
    <property type="match status" value="1"/>
</dbReference>
<dbReference type="PANTHER" id="PTHR33446:SF14">
    <property type="entry name" value="PROTEIN TONB"/>
    <property type="match status" value="1"/>
</dbReference>
<evidence type="ECO:0000313" key="11">
    <source>
        <dbReference type="EMBL" id="NDW16128.1"/>
    </source>
</evidence>
<dbReference type="InterPro" id="IPR006260">
    <property type="entry name" value="TonB/TolA_C"/>
</dbReference>
<proteinExistence type="inferred from homology"/>
<dbReference type="PROSITE" id="PS52015">
    <property type="entry name" value="TONB_CTD"/>
    <property type="match status" value="1"/>
</dbReference>
<name>A0A6N9TNA4_9ALTE</name>
<dbReference type="RefSeq" id="WP_163106829.1">
    <property type="nucleotide sequence ID" value="NZ_JAAAWO010000008.1"/>
</dbReference>
<dbReference type="PANTHER" id="PTHR33446">
    <property type="entry name" value="PROTEIN TONB-RELATED"/>
    <property type="match status" value="1"/>
</dbReference>
<keyword evidence="3" id="KW-0813">Transport</keyword>
<dbReference type="GO" id="GO:0055085">
    <property type="term" value="P:transmembrane transport"/>
    <property type="evidence" value="ECO:0007669"/>
    <property type="project" value="InterPro"/>
</dbReference>
<dbReference type="EMBL" id="JAAAWO010000008">
    <property type="protein sequence ID" value="NDW16128.1"/>
    <property type="molecule type" value="Genomic_DNA"/>
</dbReference>
<keyword evidence="7" id="KW-0653">Protein transport</keyword>